<dbReference type="SUPFAM" id="SSF46785">
    <property type="entry name" value="Winged helix' DNA-binding domain"/>
    <property type="match status" value="1"/>
</dbReference>
<evidence type="ECO:0000313" key="5">
    <source>
        <dbReference type="EMBL" id="KRM96907.1"/>
    </source>
</evidence>
<dbReference type="GO" id="GO:0005829">
    <property type="term" value="C:cytosol"/>
    <property type="evidence" value="ECO:0007669"/>
    <property type="project" value="TreeGrafter"/>
</dbReference>
<dbReference type="AlphaFoldDB" id="A0A0R2D8M9"/>
<dbReference type="PROSITE" id="PS50956">
    <property type="entry name" value="HTH_ASNC_2"/>
    <property type="match status" value="1"/>
</dbReference>
<dbReference type="Gene3D" id="3.30.70.920">
    <property type="match status" value="1"/>
</dbReference>
<evidence type="ECO:0000256" key="2">
    <source>
        <dbReference type="ARBA" id="ARBA00023125"/>
    </source>
</evidence>
<evidence type="ECO:0000256" key="3">
    <source>
        <dbReference type="ARBA" id="ARBA00023163"/>
    </source>
</evidence>
<sequence>MLVAKLMRFSLYSQSALYNFPYSAKFYPADYLCYIILHKDTLGGIRMDEIDLKIVSTLQKDARISLKKLADICFISAPAVSTRLTHLRERGIITDYHTAINYKVLGFPIKAYVSLRLSPKDKDAFYPYIKSVGNVVSCDCVTGSYSQIIVCYFKSTKSLDNFINDIQRFGETKTQIVFSTSVDQRPLELNPGKNYF</sequence>
<keyword evidence="3" id="KW-0804">Transcription</keyword>
<evidence type="ECO:0000313" key="6">
    <source>
        <dbReference type="Proteomes" id="UP000051015"/>
    </source>
</evidence>
<comment type="caution">
    <text evidence="5">The sequence shown here is derived from an EMBL/GenBank/DDBJ whole genome shotgun (WGS) entry which is preliminary data.</text>
</comment>
<evidence type="ECO:0000256" key="1">
    <source>
        <dbReference type="ARBA" id="ARBA00023015"/>
    </source>
</evidence>
<dbReference type="GO" id="GO:0043200">
    <property type="term" value="P:response to amino acid"/>
    <property type="evidence" value="ECO:0007669"/>
    <property type="project" value="TreeGrafter"/>
</dbReference>
<dbReference type="PRINTS" id="PR00033">
    <property type="entry name" value="HTHASNC"/>
</dbReference>
<dbReference type="InterPro" id="IPR019887">
    <property type="entry name" value="Tscrpt_reg_AsnC/Lrp_C"/>
</dbReference>
<dbReference type="PANTHER" id="PTHR30154">
    <property type="entry name" value="LEUCINE-RESPONSIVE REGULATORY PROTEIN"/>
    <property type="match status" value="1"/>
</dbReference>
<dbReference type="InterPro" id="IPR036390">
    <property type="entry name" value="WH_DNA-bd_sf"/>
</dbReference>
<dbReference type="InterPro" id="IPR019888">
    <property type="entry name" value="Tscrpt_reg_AsnC-like"/>
</dbReference>
<dbReference type="EMBL" id="AYZD01000011">
    <property type="protein sequence ID" value="KRM96907.1"/>
    <property type="molecule type" value="Genomic_DNA"/>
</dbReference>
<accession>A0A0R2D8M9</accession>
<dbReference type="Pfam" id="PF13412">
    <property type="entry name" value="HTH_24"/>
    <property type="match status" value="1"/>
</dbReference>
<dbReference type="Gene3D" id="1.10.10.10">
    <property type="entry name" value="Winged helix-like DNA-binding domain superfamily/Winged helix DNA-binding domain"/>
    <property type="match status" value="1"/>
</dbReference>
<keyword evidence="6" id="KW-1185">Reference proteome</keyword>
<dbReference type="SUPFAM" id="SSF54909">
    <property type="entry name" value="Dimeric alpha+beta barrel"/>
    <property type="match status" value="1"/>
</dbReference>
<dbReference type="InterPro" id="IPR000485">
    <property type="entry name" value="AsnC-type_HTH_dom"/>
</dbReference>
<dbReference type="GO" id="GO:0043565">
    <property type="term" value="F:sequence-specific DNA binding"/>
    <property type="evidence" value="ECO:0007669"/>
    <property type="project" value="InterPro"/>
</dbReference>
<protein>
    <submittedName>
        <fullName evidence="5">AsnC family transcriptional regulator</fullName>
    </submittedName>
</protein>
<organism evidence="5 6">
    <name type="scientific">Liquorilactobacillus aquaticus DSM 21051</name>
    <dbReference type="NCBI Taxonomy" id="1423725"/>
    <lineage>
        <taxon>Bacteria</taxon>
        <taxon>Bacillati</taxon>
        <taxon>Bacillota</taxon>
        <taxon>Bacilli</taxon>
        <taxon>Lactobacillales</taxon>
        <taxon>Lactobacillaceae</taxon>
        <taxon>Liquorilactobacillus</taxon>
    </lineage>
</organism>
<dbReference type="PATRIC" id="fig|1423725.3.peg.446"/>
<dbReference type="InterPro" id="IPR036388">
    <property type="entry name" value="WH-like_DNA-bd_sf"/>
</dbReference>
<evidence type="ECO:0000259" key="4">
    <source>
        <dbReference type="PROSITE" id="PS50956"/>
    </source>
</evidence>
<dbReference type="STRING" id="1423725.FC19_GL000434"/>
<keyword evidence="1" id="KW-0805">Transcription regulation</keyword>
<feature type="domain" description="HTH asnC-type" evidence="4">
    <location>
        <begin position="47"/>
        <end position="108"/>
    </location>
</feature>
<proteinExistence type="predicted"/>
<reference evidence="5 6" key="1">
    <citation type="journal article" date="2015" name="Genome Announc.">
        <title>Expanding the biotechnology potential of lactobacilli through comparative genomics of 213 strains and associated genera.</title>
        <authorList>
            <person name="Sun Z."/>
            <person name="Harris H.M."/>
            <person name="McCann A."/>
            <person name="Guo C."/>
            <person name="Argimon S."/>
            <person name="Zhang W."/>
            <person name="Yang X."/>
            <person name="Jeffery I.B."/>
            <person name="Cooney J.C."/>
            <person name="Kagawa T.F."/>
            <person name="Liu W."/>
            <person name="Song Y."/>
            <person name="Salvetti E."/>
            <person name="Wrobel A."/>
            <person name="Rasinkangas P."/>
            <person name="Parkhill J."/>
            <person name="Rea M.C."/>
            <person name="O'Sullivan O."/>
            <person name="Ritari J."/>
            <person name="Douillard F.P."/>
            <person name="Paul Ross R."/>
            <person name="Yang R."/>
            <person name="Briner A.E."/>
            <person name="Felis G.E."/>
            <person name="de Vos W.M."/>
            <person name="Barrangou R."/>
            <person name="Klaenhammer T.R."/>
            <person name="Caufield P.W."/>
            <person name="Cui Y."/>
            <person name="Zhang H."/>
            <person name="O'Toole P.W."/>
        </authorList>
    </citation>
    <scope>NUCLEOTIDE SEQUENCE [LARGE SCALE GENOMIC DNA]</scope>
    <source>
        <strain evidence="5 6">DSM 21051</strain>
    </source>
</reference>
<keyword evidence="2" id="KW-0238">DNA-binding</keyword>
<dbReference type="Proteomes" id="UP000051015">
    <property type="component" value="Unassembled WGS sequence"/>
</dbReference>
<dbReference type="SMART" id="SM00344">
    <property type="entry name" value="HTH_ASNC"/>
    <property type="match status" value="1"/>
</dbReference>
<dbReference type="PANTHER" id="PTHR30154:SF53">
    <property type="entry name" value="HTH-TYPE TRANSCRIPTIONAL REGULATOR LRPC"/>
    <property type="match status" value="1"/>
</dbReference>
<dbReference type="InterPro" id="IPR011008">
    <property type="entry name" value="Dimeric_a/b-barrel"/>
</dbReference>
<gene>
    <name evidence="5" type="ORF">FC19_GL000434</name>
</gene>
<dbReference type="Pfam" id="PF01037">
    <property type="entry name" value="AsnC_trans_reg"/>
    <property type="match status" value="1"/>
</dbReference>
<name>A0A0R2D8M9_9LACO</name>